<dbReference type="InterPro" id="IPR036179">
    <property type="entry name" value="Ig-like_dom_sf"/>
</dbReference>
<dbReference type="EMBL" id="CATNWA010017053">
    <property type="protein sequence ID" value="CAI9597630.1"/>
    <property type="molecule type" value="Genomic_DNA"/>
</dbReference>
<feature type="region of interest" description="Disordered" evidence="1">
    <location>
        <begin position="72"/>
        <end position="97"/>
    </location>
</feature>
<feature type="domain" description="Ig-like" evidence="2">
    <location>
        <begin position="1"/>
        <end position="69"/>
    </location>
</feature>
<keyword evidence="4" id="KW-1185">Reference proteome</keyword>
<comment type="caution">
    <text evidence="3">The sequence shown here is derived from an EMBL/GenBank/DDBJ whole genome shotgun (WGS) entry which is preliminary data.</text>
</comment>
<proteinExistence type="predicted"/>
<organism evidence="3 4">
    <name type="scientific">Staurois parvus</name>
    <dbReference type="NCBI Taxonomy" id="386267"/>
    <lineage>
        <taxon>Eukaryota</taxon>
        <taxon>Metazoa</taxon>
        <taxon>Chordata</taxon>
        <taxon>Craniata</taxon>
        <taxon>Vertebrata</taxon>
        <taxon>Euteleostomi</taxon>
        <taxon>Amphibia</taxon>
        <taxon>Batrachia</taxon>
        <taxon>Anura</taxon>
        <taxon>Neobatrachia</taxon>
        <taxon>Ranoidea</taxon>
        <taxon>Ranidae</taxon>
        <taxon>Staurois</taxon>
    </lineage>
</organism>
<accession>A0ABN9FNI4</accession>
<dbReference type="InterPro" id="IPR013098">
    <property type="entry name" value="Ig_I-set"/>
</dbReference>
<gene>
    <name evidence="3" type="ORF">SPARVUS_LOCUS12279205</name>
</gene>
<evidence type="ECO:0000256" key="1">
    <source>
        <dbReference type="SAM" id="MobiDB-lite"/>
    </source>
</evidence>
<dbReference type="PROSITE" id="PS50835">
    <property type="entry name" value="IG_LIKE"/>
    <property type="match status" value="1"/>
</dbReference>
<dbReference type="InterPro" id="IPR007110">
    <property type="entry name" value="Ig-like_dom"/>
</dbReference>
<evidence type="ECO:0000259" key="2">
    <source>
        <dbReference type="PROSITE" id="PS50835"/>
    </source>
</evidence>
<dbReference type="InterPro" id="IPR013783">
    <property type="entry name" value="Ig-like_fold"/>
</dbReference>
<evidence type="ECO:0000313" key="3">
    <source>
        <dbReference type="EMBL" id="CAI9597630.1"/>
    </source>
</evidence>
<feature type="non-terminal residue" evidence="3">
    <location>
        <position position="97"/>
    </location>
</feature>
<reference evidence="3" key="1">
    <citation type="submission" date="2023-05" db="EMBL/GenBank/DDBJ databases">
        <authorList>
            <person name="Stuckert A."/>
        </authorList>
    </citation>
    <scope>NUCLEOTIDE SEQUENCE</scope>
</reference>
<evidence type="ECO:0000313" key="4">
    <source>
        <dbReference type="Proteomes" id="UP001162483"/>
    </source>
</evidence>
<name>A0ABN9FNI4_9NEOB</name>
<dbReference type="Gene3D" id="2.60.40.10">
    <property type="entry name" value="Immunoglobulins"/>
    <property type="match status" value="1"/>
</dbReference>
<feature type="compositionally biased region" description="Polar residues" evidence="1">
    <location>
        <begin position="87"/>
        <end position="97"/>
    </location>
</feature>
<dbReference type="Proteomes" id="UP001162483">
    <property type="component" value="Unassembled WGS sequence"/>
</dbReference>
<sequence>MGIPIPELSWRRADGNQINGSVHQEISSDGMSWSMLNLPTVSYKDSGEYICKAKNILGMTEAFISVFVTDSNTTEEPNDSGKFLSAEGNNGMQHFKF</sequence>
<protein>
    <recommendedName>
        <fullName evidence="2">Ig-like domain-containing protein</fullName>
    </recommendedName>
</protein>
<dbReference type="Pfam" id="PF07679">
    <property type="entry name" value="I-set"/>
    <property type="match status" value="1"/>
</dbReference>
<dbReference type="SUPFAM" id="SSF48726">
    <property type="entry name" value="Immunoglobulin"/>
    <property type="match status" value="1"/>
</dbReference>